<name>A0ABT7AKX9_9HYPH</name>
<dbReference type="RefSeq" id="WP_283742034.1">
    <property type="nucleotide sequence ID" value="NZ_JASJEV010000016.1"/>
</dbReference>
<dbReference type="InterPro" id="IPR043129">
    <property type="entry name" value="ATPase_NBD"/>
</dbReference>
<reference evidence="3 4" key="1">
    <citation type="submission" date="2023-05" db="EMBL/GenBank/DDBJ databases">
        <title>Chelatococcus sp. nov., a moderately thermophilic bacterium isolated from hot spring microbial mat.</title>
        <authorList>
            <person name="Hu C.-J."/>
            <person name="Li W.-J."/>
        </authorList>
    </citation>
    <scope>NUCLEOTIDE SEQUENCE [LARGE SCALE GENOMIC DNA]</scope>
    <source>
        <strain evidence="3 4">SYSU G07232</strain>
    </source>
</reference>
<proteinExistence type="inferred from homology"/>
<accession>A0ABT7AKX9</accession>
<dbReference type="PANTHER" id="PTHR18964">
    <property type="entry name" value="ROK (REPRESSOR, ORF, KINASE) FAMILY"/>
    <property type="match status" value="1"/>
</dbReference>
<evidence type="ECO:0000256" key="2">
    <source>
        <dbReference type="SAM" id="MobiDB-lite"/>
    </source>
</evidence>
<dbReference type="Gene3D" id="3.30.420.40">
    <property type="match status" value="2"/>
</dbReference>
<dbReference type="Pfam" id="PF13412">
    <property type="entry name" value="HTH_24"/>
    <property type="match status" value="1"/>
</dbReference>
<evidence type="ECO:0000313" key="4">
    <source>
        <dbReference type="Proteomes" id="UP001321492"/>
    </source>
</evidence>
<dbReference type="PROSITE" id="PS01125">
    <property type="entry name" value="ROK"/>
    <property type="match status" value="1"/>
</dbReference>
<protein>
    <submittedName>
        <fullName evidence="3">ROK family transcriptional regulator</fullName>
    </submittedName>
</protein>
<dbReference type="EMBL" id="JASJEV010000016">
    <property type="protein sequence ID" value="MDJ1160032.1"/>
    <property type="molecule type" value="Genomic_DNA"/>
</dbReference>
<dbReference type="PANTHER" id="PTHR18964:SF149">
    <property type="entry name" value="BIFUNCTIONAL UDP-N-ACETYLGLUCOSAMINE 2-EPIMERASE_N-ACETYLMANNOSAMINE KINASE"/>
    <property type="match status" value="1"/>
</dbReference>
<comment type="similarity">
    <text evidence="1">Belongs to the ROK (NagC/XylR) family.</text>
</comment>
<organism evidence="3 4">
    <name type="scientific">Chelatococcus albus</name>
    <dbReference type="NCBI Taxonomy" id="3047466"/>
    <lineage>
        <taxon>Bacteria</taxon>
        <taxon>Pseudomonadati</taxon>
        <taxon>Pseudomonadota</taxon>
        <taxon>Alphaproteobacteria</taxon>
        <taxon>Hyphomicrobiales</taxon>
        <taxon>Chelatococcaceae</taxon>
        <taxon>Chelatococcus</taxon>
    </lineage>
</organism>
<dbReference type="Proteomes" id="UP001321492">
    <property type="component" value="Unassembled WGS sequence"/>
</dbReference>
<dbReference type="Gene3D" id="1.10.10.10">
    <property type="entry name" value="Winged helix-like DNA-binding domain superfamily/Winged helix DNA-binding domain"/>
    <property type="match status" value="1"/>
</dbReference>
<feature type="compositionally biased region" description="Low complexity" evidence="2">
    <location>
        <begin position="409"/>
        <end position="418"/>
    </location>
</feature>
<sequence>MAPQPGSPLRGSNQALLRAHNRRVALDVLRRVGRASRADLARLTGLTAQAVANIIEELAADGLVREVGRRRTRAGQPPVDFELAPDGAFTIGLHLRHDRVTGVVVDLVGRRLAVADRDFGDPNGPEAPAGLARLAVDLAEQSRVEPRRLWGVGLAVPGPFDVDAVGIRSETAMPPWTDGSAVARLREVLAMPVFLENDATAAALGERLYGCATAIDDFLFIFIGRGLGAGLFLGGQPVRGAFGNAGELGHVSVAPAGKPCYCGSHGCLERYVSLHAAYEACGEGGLAVQSPQALARAYRMGEPVVHRWLDTAAEHLRRAVQTVENLIDPATIIVGGDLAEDMLAALAERAEPLHPSVSARRDRMLPRLMQGSSGPAGTAMGAAALPLMHQVAAPGAQPFGTGPERAAETRAPAPRALP</sequence>
<dbReference type="SUPFAM" id="SSF46785">
    <property type="entry name" value="Winged helix' DNA-binding domain"/>
    <property type="match status" value="1"/>
</dbReference>
<feature type="region of interest" description="Disordered" evidence="2">
    <location>
        <begin position="394"/>
        <end position="418"/>
    </location>
</feature>
<evidence type="ECO:0000256" key="1">
    <source>
        <dbReference type="ARBA" id="ARBA00006479"/>
    </source>
</evidence>
<dbReference type="InterPro" id="IPR036388">
    <property type="entry name" value="WH-like_DNA-bd_sf"/>
</dbReference>
<dbReference type="Pfam" id="PF00480">
    <property type="entry name" value="ROK"/>
    <property type="match status" value="1"/>
</dbReference>
<dbReference type="InterPro" id="IPR049874">
    <property type="entry name" value="ROK_cs"/>
</dbReference>
<evidence type="ECO:0000313" key="3">
    <source>
        <dbReference type="EMBL" id="MDJ1160032.1"/>
    </source>
</evidence>
<gene>
    <name evidence="3" type="ORF">QNA08_17600</name>
</gene>
<dbReference type="SUPFAM" id="SSF53067">
    <property type="entry name" value="Actin-like ATPase domain"/>
    <property type="match status" value="1"/>
</dbReference>
<comment type="caution">
    <text evidence="3">The sequence shown here is derived from an EMBL/GenBank/DDBJ whole genome shotgun (WGS) entry which is preliminary data.</text>
</comment>
<keyword evidence="4" id="KW-1185">Reference proteome</keyword>
<dbReference type="InterPro" id="IPR000600">
    <property type="entry name" value="ROK"/>
</dbReference>
<dbReference type="InterPro" id="IPR036390">
    <property type="entry name" value="WH_DNA-bd_sf"/>
</dbReference>